<dbReference type="EMBL" id="FUYR01000002">
    <property type="protein sequence ID" value="SKB69266.1"/>
    <property type="molecule type" value="Genomic_DNA"/>
</dbReference>
<dbReference type="SUPFAM" id="SSF51338">
    <property type="entry name" value="Composite domain of metallo-dependent hydrolases"/>
    <property type="match status" value="1"/>
</dbReference>
<dbReference type="STRING" id="572036.SAMN05661099_2286"/>
<keyword evidence="2 8" id="KW-0479">Metal-binding</keyword>
<name>A0A1T5DC90_9SPHI</name>
<evidence type="ECO:0000256" key="1">
    <source>
        <dbReference type="ARBA" id="ARBA00010716"/>
    </source>
</evidence>
<dbReference type="NCBIfam" id="TIGR00221">
    <property type="entry name" value="nagA"/>
    <property type="match status" value="1"/>
</dbReference>
<keyword evidence="11" id="KW-1185">Reference proteome</keyword>
<dbReference type="AlphaFoldDB" id="A0A1T5DC90"/>
<sequence length="369" mass="40221">MNIALINAALFTGTERFDSKALLIKEGLISSIVNNSEVPEGFEIIDLNGLNVAPGLIDLQIYGSGGKLFGAIPDVEGLEQLENDLLAQGTTGFMATSATNSDEVVIQAIDAAKAYRKSAKGNYLGLHLEGPYLNPKRKGAHPEKYIKKGTLAEIKSWVERAEGELRMMTIAPELQDQEVIDYLNSKDIIISAGHSDATYEQALAFLNKPVHAATHLYNAMPPIHHREPGLVPAIFKLKPYTSVVADGIHVGFPMIELAKKELGNRLFLITDAVTEAKQGIYQHVFTGDRYTMPDGTLSGSCLTMLKAVENCVKKVGITLEEALRMASTYPAELLKGHKVGLLKPGYDANIIVFDNDFKQHSTYLAGKLI</sequence>
<reference evidence="11" key="1">
    <citation type="submission" date="2017-02" db="EMBL/GenBank/DDBJ databases">
        <authorList>
            <person name="Varghese N."/>
            <person name="Submissions S."/>
        </authorList>
    </citation>
    <scope>NUCLEOTIDE SEQUENCE [LARGE SCALE GENOMIC DNA]</scope>
    <source>
        <strain evidence="11">DSM 22385</strain>
    </source>
</reference>
<proteinExistence type="inferred from homology"/>
<evidence type="ECO:0000313" key="10">
    <source>
        <dbReference type="EMBL" id="SKB69266.1"/>
    </source>
</evidence>
<organism evidence="10 11">
    <name type="scientific">Daejeonella lutea</name>
    <dbReference type="NCBI Taxonomy" id="572036"/>
    <lineage>
        <taxon>Bacteria</taxon>
        <taxon>Pseudomonadati</taxon>
        <taxon>Bacteroidota</taxon>
        <taxon>Sphingobacteriia</taxon>
        <taxon>Sphingobacteriales</taxon>
        <taxon>Sphingobacteriaceae</taxon>
        <taxon>Daejeonella</taxon>
    </lineage>
</organism>
<dbReference type="Pfam" id="PF01979">
    <property type="entry name" value="Amidohydro_1"/>
    <property type="match status" value="1"/>
</dbReference>
<gene>
    <name evidence="10" type="ORF">SAMN05661099_2286</name>
</gene>
<comment type="cofactor">
    <cofactor evidence="8">
        <name>a divalent metal cation</name>
        <dbReference type="ChEBI" id="CHEBI:60240"/>
    </cofactor>
    <text evidence="8">Binds 1 divalent metal cation per subunit.</text>
</comment>
<evidence type="ECO:0000256" key="5">
    <source>
        <dbReference type="PIRNR" id="PIRNR038994"/>
    </source>
</evidence>
<dbReference type="Gene3D" id="2.30.40.10">
    <property type="entry name" value="Urease, subunit C, domain 1"/>
    <property type="match status" value="1"/>
</dbReference>
<dbReference type="RefSeq" id="WP_079702802.1">
    <property type="nucleotide sequence ID" value="NZ_FUYR01000002.1"/>
</dbReference>
<feature type="binding site" evidence="8">
    <location>
        <position position="215"/>
    </location>
    <ligand>
        <name>Zn(2+)</name>
        <dbReference type="ChEBI" id="CHEBI:29105"/>
    </ligand>
</feature>
<dbReference type="Gene3D" id="3.20.20.140">
    <property type="entry name" value="Metal-dependent hydrolases"/>
    <property type="match status" value="1"/>
</dbReference>
<keyword evidence="3 5" id="KW-0378">Hydrolase</keyword>
<dbReference type="GO" id="GO:0046872">
    <property type="term" value="F:metal ion binding"/>
    <property type="evidence" value="ECO:0007669"/>
    <property type="project" value="UniProtKB-KW"/>
</dbReference>
<dbReference type="InterPro" id="IPR011059">
    <property type="entry name" value="Metal-dep_hydrolase_composite"/>
</dbReference>
<evidence type="ECO:0000256" key="3">
    <source>
        <dbReference type="ARBA" id="ARBA00022801"/>
    </source>
</evidence>
<evidence type="ECO:0000256" key="4">
    <source>
        <dbReference type="ARBA" id="ARBA00023277"/>
    </source>
</evidence>
<dbReference type="SUPFAM" id="SSF51556">
    <property type="entry name" value="Metallo-dependent hydrolases"/>
    <property type="match status" value="1"/>
</dbReference>
<feature type="active site" description="Proton donor/acceptor" evidence="6">
    <location>
        <position position="271"/>
    </location>
</feature>
<feature type="domain" description="Amidohydrolase-related" evidence="9">
    <location>
        <begin position="52"/>
        <end position="368"/>
    </location>
</feature>
<evidence type="ECO:0000256" key="2">
    <source>
        <dbReference type="ARBA" id="ARBA00022723"/>
    </source>
</evidence>
<dbReference type="GO" id="GO:0006046">
    <property type="term" value="P:N-acetylglucosamine catabolic process"/>
    <property type="evidence" value="ECO:0007669"/>
    <property type="project" value="TreeGrafter"/>
</dbReference>
<protein>
    <submittedName>
        <fullName evidence="10">N-acetylglucosamine-6-phosphate deacetylase</fullName>
    </submittedName>
</protein>
<evidence type="ECO:0000313" key="11">
    <source>
        <dbReference type="Proteomes" id="UP000189981"/>
    </source>
</evidence>
<feature type="binding site" evidence="7">
    <location>
        <position position="140"/>
    </location>
    <ligand>
        <name>substrate</name>
    </ligand>
</feature>
<feature type="binding site" evidence="7">
    <location>
        <begin position="218"/>
        <end position="219"/>
    </location>
    <ligand>
        <name>substrate</name>
    </ligand>
</feature>
<dbReference type="InterPro" id="IPR032466">
    <property type="entry name" value="Metal_Hydrolase"/>
</dbReference>
<evidence type="ECO:0000256" key="6">
    <source>
        <dbReference type="PIRSR" id="PIRSR038994-1"/>
    </source>
</evidence>
<evidence type="ECO:0000256" key="8">
    <source>
        <dbReference type="PIRSR" id="PIRSR038994-3"/>
    </source>
</evidence>
<keyword evidence="4 5" id="KW-0119">Carbohydrate metabolism</keyword>
<feature type="binding site" evidence="7">
    <location>
        <position position="226"/>
    </location>
    <ligand>
        <name>substrate</name>
    </ligand>
</feature>
<feature type="binding site" evidence="7">
    <location>
        <position position="249"/>
    </location>
    <ligand>
        <name>substrate</name>
    </ligand>
</feature>
<dbReference type="PIRSF" id="PIRSF038994">
    <property type="entry name" value="NagA"/>
    <property type="match status" value="1"/>
</dbReference>
<dbReference type="Proteomes" id="UP000189981">
    <property type="component" value="Unassembled WGS sequence"/>
</dbReference>
<dbReference type="OrthoDB" id="9776488at2"/>
<feature type="binding site" evidence="8">
    <location>
        <position position="129"/>
    </location>
    <ligand>
        <name>Zn(2+)</name>
        <dbReference type="ChEBI" id="CHEBI:29105"/>
    </ligand>
</feature>
<dbReference type="InterPro" id="IPR003764">
    <property type="entry name" value="GlcNAc_6-P_deAcase"/>
</dbReference>
<evidence type="ECO:0000256" key="7">
    <source>
        <dbReference type="PIRSR" id="PIRSR038994-2"/>
    </source>
</evidence>
<feature type="binding site" evidence="7">
    <location>
        <begin position="297"/>
        <end position="299"/>
    </location>
    <ligand>
        <name>substrate</name>
    </ligand>
</feature>
<dbReference type="InterPro" id="IPR006680">
    <property type="entry name" value="Amidohydro-rel"/>
</dbReference>
<dbReference type="CDD" id="cd00854">
    <property type="entry name" value="NagA"/>
    <property type="match status" value="1"/>
</dbReference>
<comment type="similarity">
    <text evidence="1 5">Belongs to the metallo-dependent hydrolases superfamily. NagA family.</text>
</comment>
<accession>A0A1T5DC90</accession>
<dbReference type="PANTHER" id="PTHR11113:SF14">
    <property type="entry name" value="N-ACETYLGLUCOSAMINE-6-PHOSPHATE DEACETYLASE"/>
    <property type="match status" value="1"/>
</dbReference>
<dbReference type="GO" id="GO:0008448">
    <property type="term" value="F:N-acetylglucosamine-6-phosphate deacetylase activity"/>
    <property type="evidence" value="ECO:0007669"/>
    <property type="project" value="InterPro"/>
</dbReference>
<evidence type="ECO:0000259" key="9">
    <source>
        <dbReference type="Pfam" id="PF01979"/>
    </source>
</evidence>
<feature type="binding site" evidence="8">
    <location>
        <position position="194"/>
    </location>
    <ligand>
        <name>Zn(2+)</name>
        <dbReference type="ChEBI" id="CHEBI:29105"/>
    </ligand>
</feature>
<dbReference type="PANTHER" id="PTHR11113">
    <property type="entry name" value="N-ACETYLGLUCOSAMINE-6-PHOSPHATE DEACETYLASE"/>
    <property type="match status" value="1"/>
</dbReference>